<feature type="transmembrane region" description="Helical" evidence="1">
    <location>
        <begin position="58"/>
        <end position="74"/>
    </location>
</feature>
<dbReference type="AlphaFoldDB" id="A0A7X1E965"/>
<comment type="caution">
    <text evidence="2">The sequence shown here is derived from an EMBL/GenBank/DDBJ whole genome shotgun (WGS) entry which is preliminary data.</text>
</comment>
<organism evidence="2 3">
    <name type="scientific">Pelagicoccus albus</name>
    <dbReference type="NCBI Taxonomy" id="415222"/>
    <lineage>
        <taxon>Bacteria</taxon>
        <taxon>Pseudomonadati</taxon>
        <taxon>Verrucomicrobiota</taxon>
        <taxon>Opitutia</taxon>
        <taxon>Puniceicoccales</taxon>
        <taxon>Pelagicoccaceae</taxon>
        <taxon>Pelagicoccus</taxon>
    </lineage>
</organism>
<dbReference type="RefSeq" id="WP_185660962.1">
    <property type="nucleotide sequence ID" value="NZ_CAWPOO010000012.1"/>
</dbReference>
<keyword evidence="1" id="KW-0812">Transmembrane</keyword>
<sequence>MTTTDFLSRFGIFFAGILILLRGIYFRKTPDRETFFGFFLFGNGVFLVTYFLHHIDMSMGFAFGLFAVFAMLRYRTESISIKDMTYLFVVIVIALITSVSSLQYWETGSIVAFICFISWLGETTICKPRLLEFKVAYDRVDNLAPSKRHELHQDLGNRLGLDVLKTEINKIDYLNNSAQLVVFYSNNEQSH</sequence>
<feature type="transmembrane region" description="Helical" evidence="1">
    <location>
        <begin position="6"/>
        <end position="25"/>
    </location>
</feature>
<dbReference type="Pfam" id="PF16316">
    <property type="entry name" value="DUF4956"/>
    <property type="match status" value="1"/>
</dbReference>
<reference evidence="2 3" key="1">
    <citation type="submission" date="2020-07" db="EMBL/GenBank/DDBJ databases">
        <authorList>
            <person name="Feng X."/>
        </authorList>
    </citation>
    <scope>NUCLEOTIDE SEQUENCE [LARGE SCALE GENOMIC DNA]</scope>
    <source>
        <strain evidence="2 3">JCM23202</strain>
    </source>
</reference>
<accession>A0A7X1E965</accession>
<dbReference type="InterPro" id="IPR032531">
    <property type="entry name" value="DUF4956"/>
</dbReference>
<feature type="transmembrane region" description="Helical" evidence="1">
    <location>
        <begin position="86"/>
        <end position="105"/>
    </location>
</feature>
<dbReference type="Proteomes" id="UP000526501">
    <property type="component" value="Unassembled WGS sequence"/>
</dbReference>
<gene>
    <name evidence="2" type="ORF">H5P27_13680</name>
</gene>
<evidence type="ECO:0000313" key="2">
    <source>
        <dbReference type="EMBL" id="MBC2607099.1"/>
    </source>
</evidence>
<keyword evidence="3" id="KW-1185">Reference proteome</keyword>
<evidence type="ECO:0000313" key="3">
    <source>
        <dbReference type="Proteomes" id="UP000526501"/>
    </source>
</evidence>
<name>A0A7X1E965_9BACT</name>
<keyword evidence="1" id="KW-0472">Membrane</keyword>
<evidence type="ECO:0000256" key="1">
    <source>
        <dbReference type="SAM" id="Phobius"/>
    </source>
</evidence>
<dbReference type="EMBL" id="JACHVC010000012">
    <property type="protein sequence ID" value="MBC2607099.1"/>
    <property type="molecule type" value="Genomic_DNA"/>
</dbReference>
<protein>
    <submittedName>
        <fullName evidence="2">DUF4956 domain-containing protein</fullName>
    </submittedName>
</protein>
<keyword evidence="1" id="KW-1133">Transmembrane helix</keyword>
<proteinExistence type="predicted"/>